<keyword evidence="2" id="KW-1185">Reference proteome</keyword>
<sequence length="56" mass="5967">MTVVGMLDGVKVAGFVGGVTGSQARRKRTTFSTIHTLVKTDNLTTSGFHSTFIHEA</sequence>
<dbReference type="RefSeq" id="WP_159437941.1">
    <property type="nucleotide sequence ID" value="NZ_FOSK01000001.1"/>
</dbReference>
<evidence type="ECO:0000313" key="1">
    <source>
        <dbReference type="EMBL" id="SFJ90679.1"/>
    </source>
</evidence>
<proteinExistence type="predicted"/>
<reference evidence="1 2" key="1">
    <citation type="submission" date="2016-10" db="EMBL/GenBank/DDBJ databases">
        <authorList>
            <person name="Varghese N."/>
            <person name="Submissions S."/>
        </authorList>
    </citation>
    <scope>NUCLEOTIDE SEQUENCE [LARGE SCALE GENOMIC DNA]</scope>
    <source>
        <strain evidence="1 2">DSM 16392</strain>
    </source>
</reference>
<comment type="caution">
    <text evidence="1">The sequence shown here is derived from an EMBL/GenBank/DDBJ whole genome shotgun (WGS) entry which is preliminary data.</text>
</comment>
<name>A0A1I3V6N3_9HYPH</name>
<dbReference type="EMBL" id="FOSK01000001">
    <property type="protein sequence ID" value="SFJ90679.1"/>
    <property type="molecule type" value="Genomic_DNA"/>
</dbReference>
<evidence type="ECO:0000313" key="2">
    <source>
        <dbReference type="Proteomes" id="UP000199598"/>
    </source>
</evidence>
<organism evidence="1 2">
    <name type="scientific">Pseudovibrio ascidiaceicola</name>
    <dbReference type="NCBI Taxonomy" id="285279"/>
    <lineage>
        <taxon>Bacteria</taxon>
        <taxon>Pseudomonadati</taxon>
        <taxon>Pseudomonadota</taxon>
        <taxon>Alphaproteobacteria</taxon>
        <taxon>Hyphomicrobiales</taxon>
        <taxon>Stappiaceae</taxon>
        <taxon>Pseudovibrio</taxon>
    </lineage>
</organism>
<accession>A0A1I3V6N3</accession>
<dbReference type="Proteomes" id="UP000199598">
    <property type="component" value="Unassembled WGS sequence"/>
</dbReference>
<gene>
    <name evidence="1" type="ORF">SAMN04488518_101213</name>
</gene>
<protein>
    <submittedName>
        <fullName evidence="1">Uncharacterized protein</fullName>
    </submittedName>
</protein>